<dbReference type="SUPFAM" id="SSF55073">
    <property type="entry name" value="Nucleotide cyclase"/>
    <property type="match status" value="1"/>
</dbReference>
<dbReference type="RefSeq" id="WP_063216606.1">
    <property type="nucleotide sequence ID" value="NZ_CP015220.1"/>
</dbReference>
<dbReference type="PANTHER" id="PTHR44757:SF2">
    <property type="entry name" value="BIOFILM ARCHITECTURE MAINTENANCE PROTEIN MBAA"/>
    <property type="match status" value="1"/>
</dbReference>
<dbReference type="Pfam" id="PF13188">
    <property type="entry name" value="PAS_8"/>
    <property type="match status" value="1"/>
</dbReference>
<evidence type="ECO:0000313" key="3">
    <source>
        <dbReference type="EMBL" id="AMY23676.1"/>
    </source>
</evidence>
<dbReference type="InterPro" id="IPR035965">
    <property type="entry name" value="PAS-like_dom_sf"/>
</dbReference>
<dbReference type="InterPro" id="IPR029787">
    <property type="entry name" value="Nucleotide_cyclase"/>
</dbReference>
<dbReference type="InterPro" id="IPR003018">
    <property type="entry name" value="GAF"/>
</dbReference>
<dbReference type="InterPro" id="IPR000014">
    <property type="entry name" value="PAS"/>
</dbReference>
<protein>
    <submittedName>
        <fullName evidence="3">Oxygen sensor protein DosP</fullName>
        <ecNumber evidence="3">3.1.4.52</ecNumber>
    </submittedName>
</protein>
<organism evidence="3 4">
    <name type="scientific">Rhodococcoides fascians</name>
    <name type="common">Rhodococcus fascians</name>
    <dbReference type="NCBI Taxonomy" id="1828"/>
    <lineage>
        <taxon>Bacteria</taxon>
        <taxon>Bacillati</taxon>
        <taxon>Actinomycetota</taxon>
        <taxon>Actinomycetes</taxon>
        <taxon>Mycobacteriales</taxon>
        <taxon>Nocardiaceae</taxon>
        <taxon>Rhodococcoides</taxon>
    </lineage>
</organism>
<dbReference type="InterPro" id="IPR001633">
    <property type="entry name" value="EAL_dom"/>
</dbReference>
<dbReference type="Pfam" id="PF00990">
    <property type="entry name" value="GGDEF"/>
    <property type="match status" value="1"/>
</dbReference>
<dbReference type="InterPro" id="IPR043128">
    <property type="entry name" value="Rev_trsase/Diguanyl_cyclase"/>
</dbReference>
<evidence type="ECO:0000259" key="1">
    <source>
        <dbReference type="PROSITE" id="PS50883"/>
    </source>
</evidence>
<dbReference type="InterPro" id="IPR029016">
    <property type="entry name" value="GAF-like_dom_sf"/>
</dbReference>
<dbReference type="CDD" id="cd01949">
    <property type="entry name" value="GGDEF"/>
    <property type="match status" value="1"/>
</dbReference>
<dbReference type="OrthoDB" id="9804951at2"/>
<evidence type="ECO:0000259" key="2">
    <source>
        <dbReference type="PROSITE" id="PS50887"/>
    </source>
</evidence>
<feature type="domain" description="GGDEF" evidence="2">
    <location>
        <begin position="337"/>
        <end position="470"/>
    </location>
</feature>
<dbReference type="Proteomes" id="UP000076038">
    <property type="component" value="Chromosome"/>
</dbReference>
<dbReference type="Pfam" id="PF00563">
    <property type="entry name" value="EAL"/>
    <property type="match status" value="1"/>
</dbReference>
<proteinExistence type="predicted"/>
<dbReference type="SMART" id="SM00267">
    <property type="entry name" value="GGDEF"/>
    <property type="match status" value="1"/>
</dbReference>
<dbReference type="Gene3D" id="3.30.450.40">
    <property type="match status" value="1"/>
</dbReference>
<dbReference type="InterPro" id="IPR000160">
    <property type="entry name" value="GGDEF_dom"/>
</dbReference>
<dbReference type="InterPro" id="IPR035919">
    <property type="entry name" value="EAL_sf"/>
</dbReference>
<dbReference type="EC" id="3.1.4.52" evidence="3"/>
<dbReference type="CDD" id="cd01948">
    <property type="entry name" value="EAL"/>
    <property type="match status" value="1"/>
</dbReference>
<sequence length="736" mass="78215">MNDPGFDPLVLRALFDESPDMVALSAFSGSVIDVNPVGLRLVGLEELPSSGLSTADFFTARGLEVSGDVEHALQTTGHWQGRTELRHFVSGAGIPVALSTFVVRRYGREPDLIATIVRDRTRGHQRDLDLLAAAVSAERIAVEQRALAELSALAVTADFDTVLTAATSTAAKLVGVESAALARRSEDSTDPLLSVDAITRTLPHDFVLATGDGSLTGYALARRAITVCSDVESETRFDTSAVAALGFRSGAAVPITIGAGLWGVLILFGREPHVFGDGDIAFVSAVAGVLSAALERVELDRELRWRSAHDPLTELPNRAVAYDAIDTALAQVADTGGRVALLLLDVDDFKIINDSLGHDVGDRALVHFSRRLAATARPGDTVARLGGDEFLMICNHIDDVAHAERVAECIRSALAAPTAEDEGDDPIPVSASIGVAVSTAGSTRRELLRSADLAMYRAKDTRAGHAVFDSSDLYDADRVRSMSVDLRRAVASGDLTLDYQPVIDVETGHIVSVEALARWQHPNLGPIEPSEFVAVAERTGVATLLDDWALTTACRQLVDWRGLGCVGMRVNISALQLRDPAFPDRVAAALLTTGAHADGVVLELTETEWLADTGTVASNLARLHEMGVALSLDDVGKGYSSLAYLERFPVIGSFKIDRTYIDALDTERGREVLTAIVSLAKAYGVTVVGEGVETQAQLDALTAAGCNLVQGFLLGRPADAEHTALLLSRDSAARHC</sequence>
<dbReference type="AlphaFoldDB" id="A0A143QLL5"/>
<dbReference type="NCBIfam" id="TIGR00254">
    <property type="entry name" value="GGDEF"/>
    <property type="match status" value="1"/>
</dbReference>
<feature type="domain" description="EAL" evidence="1">
    <location>
        <begin position="479"/>
        <end position="731"/>
    </location>
</feature>
<reference evidence="4" key="2">
    <citation type="submission" date="2016-04" db="EMBL/GenBank/DDBJ databases">
        <title>Complete Genome and Plasmid Sequences for Rhodococcus fascians D188 and Draft Sequences for Rhodococcus spp. Isolates PBTS 1 and PBTS 2.</title>
        <authorList>
            <person name="Stamer R."/>
            <person name="Vereecke D."/>
            <person name="Zhang Y."/>
            <person name="Schilkey F."/>
            <person name="Devitt N."/>
            <person name="Randall J."/>
        </authorList>
    </citation>
    <scope>NUCLEOTIDE SEQUENCE [LARGE SCALE GENOMIC DNA]</scope>
    <source>
        <strain evidence="4">PBTS2</strain>
    </source>
</reference>
<dbReference type="Gene3D" id="3.30.450.20">
    <property type="entry name" value="PAS domain"/>
    <property type="match status" value="1"/>
</dbReference>
<dbReference type="GO" id="GO:0071111">
    <property type="term" value="F:cyclic-guanylate-specific phosphodiesterase activity"/>
    <property type="evidence" value="ECO:0007669"/>
    <property type="project" value="UniProtKB-EC"/>
</dbReference>
<reference evidence="3 4" key="1">
    <citation type="journal article" date="2016" name="Genome Announc.">
        <title>Complete Genome and Plasmid Sequences for Rhodococcus fascians D188 and Draft Sequences for Rhodococcus Isolates PBTS 1 and PBTS 2.</title>
        <authorList>
            <person name="Stamler R.A."/>
            <person name="Vereecke D."/>
            <person name="Zhang Y."/>
            <person name="Schilkey F."/>
            <person name="Devitt N."/>
            <person name="Randall J.J."/>
        </authorList>
    </citation>
    <scope>NUCLEOTIDE SEQUENCE [LARGE SCALE GENOMIC DNA]</scope>
    <source>
        <strain evidence="3 4">PBTS2</strain>
    </source>
</reference>
<keyword evidence="4" id="KW-1185">Reference proteome</keyword>
<name>A0A143QLL5_RHOFA</name>
<keyword evidence="3" id="KW-0378">Hydrolase</keyword>
<dbReference type="Pfam" id="PF13185">
    <property type="entry name" value="GAF_2"/>
    <property type="match status" value="1"/>
</dbReference>
<dbReference type="SUPFAM" id="SSF55785">
    <property type="entry name" value="PYP-like sensor domain (PAS domain)"/>
    <property type="match status" value="1"/>
</dbReference>
<dbReference type="SUPFAM" id="SSF55781">
    <property type="entry name" value="GAF domain-like"/>
    <property type="match status" value="1"/>
</dbReference>
<dbReference type="KEGG" id="rhs:A3Q41_02375"/>
<dbReference type="PROSITE" id="PS50883">
    <property type="entry name" value="EAL"/>
    <property type="match status" value="1"/>
</dbReference>
<dbReference type="EMBL" id="CP015220">
    <property type="protein sequence ID" value="AMY23676.1"/>
    <property type="molecule type" value="Genomic_DNA"/>
</dbReference>
<dbReference type="Gene3D" id="3.30.70.270">
    <property type="match status" value="1"/>
</dbReference>
<dbReference type="Gene3D" id="3.20.20.450">
    <property type="entry name" value="EAL domain"/>
    <property type="match status" value="1"/>
</dbReference>
<accession>A0A143QLL5</accession>
<dbReference type="PATRIC" id="fig|1653479.3.peg.2405"/>
<dbReference type="SMART" id="SM00065">
    <property type="entry name" value="GAF"/>
    <property type="match status" value="1"/>
</dbReference>
<dbReference type="PANTHER" id="PTHR44757">
    <property type="entry name" value="DIGUANYLATE CYCLASE DGCP"/>
    <property type="match status" value="1"/>
</dbReference>
<dbReference type="SUPFAM" id="SSF141868">
    <property type="entry name" value="EAL domain-like"/>
    <property type="match status" value="1"/>
</dbReference>
<dbReference type="SMART" id="SM00052">
    <property type="entry name" value="EAL"/>
    <property type="match status" value="1"/>
</dbReference>
<gene>
    <name evidence="3" type="primary">dosP</name>
    <name evidence="3" type="ORF">A3Q41_02375</name>
</gene>
<evidence type="ECO:0000313" key="4">
    <source>
        <dbReference type="Proteomes" id="UP000076038"/>
    </source>
</evidence>
<dbReference type="InterPro" id="IPR052155">
    <property type="entry name" value="Biofilm_reg_signaling"/>
</dbReference>
<dbReference type="PROSITE" id="PS50887">
    <property type="entry name" value="GGDEF"/>
    <property type="match status" value="1"/>
</dbReference>